<organism evidence="11 12">
    <name type="scientific">Camelina sativa</name>
    <name type="common">False flax</name>
    <name type="synonym">Myagrum sativum</name>
    <dbReference type="NCBI Taxonomy" id="90675"/>
    <lineage>
        <taxon>Eukaryota</taxon>
        <taxon>Viridiplantae</taxon>
        <taxon>Streptophyta</taxon>
        <taxon>Embryophyta</taxon>
        <taxon>Tracheophyta</taxon>
        <taxon>Spermatophyta</taxon>
        <taxon>Magnoliopsida</taxon>
        <taxon>eudicotyledons</taxon>
        <taxon>Gunneridae</taxon>
        <taxon>Pentapetalae</taxon>
        <taxon>rosids</taxon>
        <taxon>malvids</taxon>
        <taxon>Brassicales</taxon>
        <taxon>Brassicaceae</taxon>
        <taxon>Camelineae</taxon>
        <taxon>Camelina</taxon>
    </lineage>
</organism>
<proteinExistence type="predicted"/>
<reference evidence="12" key="2">
    <citation type="submission" date="2025-08" db="UniProtKB">
        <authorList>
            <consortium name="RefSeq"/>
        </authorList>
    </citation>
    <scope>IDENTIFICATION</scope>
    <source>
        <tissue evidence="12">Leaf</tissue>
    </source>
</reference>
<dbReference type="Pfam" id="PF07651">
    <property type="entry name" value="ANTH"/>
    <property type="match status" value="1"/>
</dbReference>
<keyword evidence="7" id="KW-0168">Coated pit</keyword>
<dbReference type="RefSeq" id="XP_010419063.2">
    <property type="nucleotide sequence ID" value="XM_010420761.2"/>
</dbReference>
<dbReference type="PROSITE" id="PS50942">
    <property type="entry name" value="ENTH"/>
    <property type="match status" value="1"/>
</dbReference>
<name>A0ABM0T0S3_CAMSA</name>
<dbReference type="SUPFAM" id="SSF89009">
    <property type="entry name" value="GAT-like domain"/>
    <property type="match status" value="1"/>
</dbReference>
<evidence type="ECO:0000256" key="9">
    <source>
        <dbReference type="SAM" id="MobiDB-lite"/>
    </source>
</evidence>
<dbReference type="Gene3D" id="1.25.40.90">
    <property type="match status" value="1"/>
</dbReference>
<dbReference type="SUPFAM" id="SSF48464">
    <property type="entry name" value="ENTH/VHS domain"/>
    <property type="match status" value="1"/>
</dbReference>
<feature type="domain" description="ENTH" evidence="10">
    <location>
        <begin position="28"/>
        <end position="160"/>
    </location>
</feature>
<feature type="region of interest" description="Disordered" evidence="9">
    <location>
        <begin position="293"/>
        <end position="312"/>
    </location>
</feature>
<dbReference type="Gene3D" id="1.20.58.150">
    <property type="entry name" value="ANTH domain"/>
    <property type="match status" value="1"/>
</dbReference>
<evidence type="ECO:0000256" key="2">
    <source>
        <dbReference type="ARBA" id="ARBA00004555"/>
    </source>
</evidence>
<keyword evidence="8" id="KW-0968">Cytoplasmic vesicle</keyword>
<evidence type="ECO:0000256" key="1">
    <source>
        <dbReference type="ARBA" id="ARBA00004132"/>
    </source>
</evidence>
<keyword evidence="6" id="KW-0472">Membrane</keyword>
<dbReference type="GeneID" id="104704724"/>
<evidence type="ECO:0000256" key="4">
    <source>
        <dbReference type="ARBA" id="ARBA00022583"/>
    </source>
</evidence>
<dbReference type="PANTHER" id="PTHR22951">
    <property type="entry name" value="CLATHRIN ASSEMBLY PROTEIN"/>
    <property type="match status" value="1"/>
</dbReference>
<dbReference type="InterPro" id="IPR045192">
    <property type="entry name" value="AP180-like"/>
</dbReference>
<keyword evidence="4" id="KW-0254">Endocytosis</keyword>
<sequence length="376" mass="43101">MMKLWKRAAAAIKDRKSLLAVGFSRRSSSSYRNADLEAAIIKATSHDDTSVDYSNAHRVYKWIRSSPLNLKTLINALSTRVNHTRSWIVALKSLMLLHGVLCTKVPSVVGEIRRLPFDLSGFSDGHSCLSKTWGFNIFVRTYFAFLHNYSSFLSDQIHRFRNNRTKSSEKGENVIQDLEKIQKLQSLLDMVLQIKPIADNMKKTLILEAMDCLVIESINIFGRIRSGIIKILPLAGKTEAATVLKIVQKAISQGEDLTIYFDFCKGFGVPNARETPQFVSIPEEEVEAIEEMIEKPKPKPKPEKEEKEEVEDEKAMVVLEEPGKLQTIITDKWEIFEDDYRCFNRKEDEYHQNHLPLIVTNQPVYINYTMPDLITF</sequence>
<keyword evidence="5" id="KW-0333">Golgi apparatus</keyword>
<reference evidence="11" key="1">
    <citation type="journal article" date="2014" name="Nat. Commun.">
        <title>The emerging biofuel crop Camelina sativa retains a highly undifferentiated hexaploid genome structure.</title>
        <authorList>
            <person name="Kagale S."/>
            <person name="Koh C."/>
            <person name="Nixon J."/>
            <person name="Bollina V."/>
            <person name="Clarke W.E."/>
            <person name="Tuteja R."/>
            <person name="Spillane C."/>
            <person name="Robinson S.J."/>
            <person name="Links M.G."/>
            <person name="Clarke C."/>
            <person name="Higgins E.E."/>
            <person name="Huebert T."/>
            <person name="Sharpe A.G."/>
            <person name="Parkin I.A."/>
        </authorList>
    </citation>
    <scope>NUCLEOTIDE SEQUENCE [LARGE SCALE GENOMIC DNA]</scope>
    <source>
        <strain evidence="11">cv. DH55</strain>
    </source>
</reference>
<dbReference type="InterPro" id="IPR013809">
    <property type="entry name" value="ENTH"/>
</dbReference>
<evidence type="ECO:0000256" key="7">
    <source>
        <dbReference type="ARBA" id="ARBA00023176"/>
    </source>
</evidence>
<keyword evidence="11" id="KW-1185">Reference proteome</keyword>
<evidence type="ECO:0000256" key="5">
    <source>
        <dbReference type="ARBA" id="ARBA00023034"/>
    </source>
</evidence>
<dbReference type="InterPro" id="IPR014712">
    <property type="entry name" value="ANTH_dom_sf"/>
</dbReference>
<evidence type="ECO:0000313" key="11">
    <source>
        <dbReference type="Proteomes" id="UP000694864"/>
    </source>
</evidence>
<comment type="subcellular location">
    <subcellularLocation>
        <location evidence="1">Cytoplasmic vesicle</location>
        <location evidence="1">Clathrin-coated vesicle</location>
    </subcellularLocation>
    <subcellularLocation>
        <location evidence="2">Golgi apparatus</location>
    </subcellularLocation>
    <subcellularLocation>
        <location evidence="3">Membrane</location>
        <location evidence="3">Clathrin-coated pit</location>
    </subcellularLocation>
</comment>
<evidence type="ECO:0000256" key="3">
    <source>
        <dbReference type="ARBA" id="ARBA00004600"/>
    </source>
</evidence>
<dbReference type="CDD" id="cd16987">
    <property type="entry name" value="ANTH_N_AP180_plant"/>
    <property type="match status" value="1"/>
</dbReference>
<accession>A0ABM0T0S3</accession>
<dbReference type="InterPro" id="IPR048050">
    <property type="entry name" value="ANTH_N_plant"/>
</dbReference>
<evidence type="ECO:0000256" key="8">
    <source>
        <dbReference type="ARBA" id="ARBA00023329"/>
    </source>
</evidence>
<evidence type="ECO:0000259" key="10">
    <source>
        <dbReference type="PROSITE" id="PS50942"/>
    </source>
</evidence>
<evidence type="ECO:0000313" key="12">
    <source>
        <dbReference type="RefSeq" id="XP_010419063.2"/>
    </source>
</evidence>
<protein>
    <submittedName>
        <fullName evidence="12">Clathrin assembly protein At1g68110</fullName>
    </submittedName>
</protein>
<dbReference type="InterPro" id="IPR008942">
    <property type="entry name" value="ENTH_VHS"/>
</dbReference>
<dbReference type="SMART" id="SM00273">
    <property type="entry name" value="ENTH"/>
    <property type="match status" value="1"/>
</dbReference>
<dbReference type="PANTHER" id="PTHR22951:SF71">
    <property type="entry name" value="ENTH DOMAIN-CONTAINING PROTEIN"/>
    <property type="match status" value="1"/>
</dbReference>
<dbReference type="InterPro" id="IPR011417">
    <property type="entry name" value="ANTH_dom"/>
</dbReference>
<feature type="compositionally biased region" description="Basic and acidic residues" evidence="9">
    <location>
        <begin position="293"/>
        <end position="307"/>
    </location>
</feature>
<evidence type="ECO:0000256" key="6">
    <source>
        <dbReference type="ARBA" id="ARBA00023136"/>
    </source>
</evidence>
<dbReference type="Proteomes" id="UP000694864">
    <property type="component" value="Chromosome 7"/>
</dbReference>
<gene>
    <name evidence="12" type="primary">LOC104704724</name>
</gene>